<evidence type="ECO:0000256" key="2">
    <source>
        <dbReference type="ARBA" id="ARBA00022485"/>
    </source>
</evidence>
<evidence type="ECO:0000256" key="1">
    <source>
        <dbReference type="ARBA" id="ARBA00001966"/>
    </source>
</evidence>
<dbReference type="STRING" id="584708.Apau_0753"/>
<dbReference type="Proteomes" id="UP000005096">
    <property type="component" value="Chromosome"/>
</dbReference>
<accession>E3CV24</accession>
<dbReference type="CDD" id="cd01335">
    <property type="entry name" value="Radical_SAM"/>
    <property type="match status" value="1"/>
</dbReference>
<keyword evidence="3" id="KW-0949">S-adenosyl-L-methionine</keyword>
<keyword evidence="6" id="KW-0411">Iron-sulfur</keyword>
<dbReference type="InterPro" id="IPR007197">
    <property type="entry name" value="rSAM"/>
</dbReference>
<dbReference type="PANTHER" id="PTHR30352">
    <property type="entry name" value="PYRUVATE FORMATE-LYASE-ACTIVATING ENZYME"/>
    <property type="match status" value="1"/>
</dbReference>
<gene>
    <name evidence="9" type="ORF">Apau_0753</name>
</gene>
<keyword evidence="4" id="KW-0479">Metal-binding</keyword>
<dbReference type="InterPro" id="IPR034457">
    <property type="entry name" value="Organic_radical-activating"/>
</dbReference>
<keyword evidence="2" id="KW-0004">4Fe-4S</keyword>
<dbReference type="SUPFAM" id="SSF54862">
    <property type="entry name" value="4Fe-4S ferredoxins"/>
    <property type="match status" value="1"/>
</dbReference>
<sequence length="301" mass="33060">MTTGIVYDIKKYSIHDGPGIRTTFHLKGCPLSCWWCHNPESQSLLPVVLYRKDRCIGCGRCVESCPHKALSFVNDGVHVDLSRCVGCGVCASVCPSLALELVGRTLTVPELVAEARKDELFYDQSGGGVTFSGGEPLMQPEFLLEVLEACGAAGFHRAVDTCGFAPEETILRVARHTDLFLYDLKHMDPEAHRLYTGVDNVLILSNLRRLDEAGARLNIRVPLIPGINDSPENLDALGRFVASLNHVAGLNLLPYHTAGRSKYPKWGMTYRLEETPPPTEHQVRVAAEALRRQGLEVTIGG</sequence>
<dbReference type="eggNOG" id="COG1180">
    <property type="taxonomic scope" value="Bacteria"/>
</dbReference>
<proteinExistence type="predicted"/>
<dbReference type="SFLD" id="SFLDS00029">
    <property type="entry name" value="Radical_SAM"/>
    <property type="match status" value="1"/>
</dbReference>
<evidence type="ECO:0000313" key="9">
    <source>
        <dbReference type="EMBL" id="EFQ23181.1"/>
    </source>
</evidence>
<evidence type="ECO:0000313" key="10">
    <source>
        <dbReference type="Proteomes" id="UP000005096"/>
    </source>
</evidence>
<dbReference type="Gene3D" id="3.20.20.70">
    <property type="entry name" value="Aldolase class I"/>
    <property type="match status" value="1"/>
</dbReference>
<dbReference type="EC" id="1.97.1.4" evidence="9"/>
<protein>
    <submittedName>
        <fullName evidence="9">Glycyl-radical enzyme activating protein family</fullName>
        <ecNumber evidence="9">1.97.1.4</ecNumber>
    </submittedName>
</protein>
<feature type="domain" description="4Fe-4S ferredoxin-type" evidence="7">
    <location>
        <begin position="46"/>
        <end position="75"/>
    </location>
</feature>
<keyword evidence="10" id="KW-1185">Reference proteome</keyword>
<evidence type="ECO:0000256" key="5">
    <source>
        <dbReference type="ARBA" id="ARBA00023004"/>
    </source>
</evidence>
<dbReference type="InterPro" id="IPR040074">
    <property type="entry name" value="BssD/PflA/YjjW"/>
</dbReference>
<dbReference type="Pfam" id="PF00037">
    <property type="entry name" value="Fer4"/>
    <property type="match status" value="2"/>
</dbReference>
<dbReference type="GO" id="GO:0043365">
    <property type="term" value="F:[formate-C-acetyltransferase]-activating enzyme activity"/>
    <property type="evidence" value="ECO:0007669"/>
    <property type="project" value="UniProtKB-EC"/>
</dbReference>
<dbReference type="Pfam" id="PF04055">
    <property type="entry name" value="Radical_SAM"/>
    <property type="match status" value="1"/>
</dbReference>
<evidence type="ECO:0000256" key="6">
    <source>
        <dbReference type="ARBA" id="ARBA00023014"/>
    </source>
</evidence>
<keyword evidence="9" id="KW-0560">Oxidoreductase</keyword>
<evidence type="ECO:0000259" key="8">
    <source>
        <dbReference type="PROSITE" id="PS51918"/>
    </source>
</evidence>
<dbReference type="InterPro" id="IPR017896">
    <property type="entry name" value="4Fe4S_Fe-S-bd"/>
</dbReference>
<dbReference type="NCBIfam" id="TIGR02494">
    <property type="entry name" value="PFLE_PFLC"/>
    <property type="match status" value="1"/>
</dbReference>
<dbReference type="InterPro" id="IPR013785">
    <property type="entry name" value="Aldolase_TIM"/>
</dbReference>
<dbReference type="PIRSF" id="PIRSF000371">
    <property type="entry name" value="PFL_act_enz"/>
    <property type="match status" value="1"/>
</dbReference>
<feature type="domain" description="Radical SAM core" evidence="8">
    <location>
        <begin position="15"/>
        <end position="292"/>
    </location>
</feature>
<dbReference type="SFLD" id="SFLDG01118">
    <property type="entry name" value="activating_enzymes__group_2"/>
    <property type="match status" value="1"/>
</dbReference>
<dbReference type="EMBL" id="CM001022">
    <property type="protein sequence ID" value="EFQ23181.1"/>
    <property type="molecule type" value="Genomic_DNA"/>
</dbReference>
<dbReference type="RefSeq" id="WP_006300348.1">
    <property type="nucleotide sequence ID" value="NZ_CM001022.1"/>
</dbReference>
<keyword evidence="5" id="KW-0408">Iron</keyword>
<dbReference type="SFLD" id="SFLDG01066">
    <property type="entry name" value="organic_radical-activating_enz"/>
    <property type="match status" value="1"/>
</dbReference>
<dbReference type="HOGENOM" id="CLU_058969_0_0_0"/>
<dbReference type="OrthoDB" id="9782387at2"/>
<dbReference type="SUPFAM" id="SSF102114">
    <property type="entry name" value="Radical SAM enzymes"/>
    <property type="match status" value="1"/>
</dbReference>
<dbReference type="GO" id="GO:0046872">
    <property type="term" value="F:metal ion binding"/>
    <property type="evidence" value="ECO:0007669"/>
    <property type="project" value="UniProtKB-KW"/>
</dbReference>
<feature type="domain" description="4Fe-4S ferredoxin-type" evidence="7">
    <location>
        <begin position="77"/>
        <end position="104"/>
    </location>
</feature>
<dbReference type="PANTHER" id="PTHR30352:SF4">
    <property type="entry name" value="PYRUVATE FORMATE-LYASE 2-ACTIVATING ENZYME"/>
    <property type="match status" value="1"/>
</dbReference>
<dbReference type="GO" id="GO:0051539">
    <property type="term" value="F:4 iron, 4 sulfur cluster binding"/>
    <property type="evidence" value="ECO:0007669"/>
    <property type="project" value="UniProtKB-KW"/>
</dbReference>
<organism evidence="9 10">
    <name type="scientific">Aminomonas paucivorans DSM 12260</name>
    <dbReference type="NCBI Taxonomy" id="584708"/>
    <lineage>
        <taxon>Bacteria</taxon>
        <taxon>Thermotogati</taxon>
        <taxon>Synergistota</taxon>
        <taxon>Synergistia</taxon>
        <taxon>Synergistales</taxon>
        <taxon>Synergistaceae</taxon>
        <taxon>Aminomonas</taxon>
    </lineage>
</organism>
<name>E3CV24_9BACT</name>
<comment type="cofactor">
    <cofactor evidence="1">
        <name>[4Fe-4S] cluster</name>
        <dbReference type="ChEBI" id="CHEBI:49883"/>
    </cofactor>
</comment>
<reference evidence="9 10" key="1">
    <citation type="journal article" date="2010" name="Stand. Genomic Sci.">
        <title>Non-contiguous finished genome sequence of Aminomonas paucivorans type strain (GLU-3).</title>
        <authorList>
            <person name="Pitluck S."/>
            <person name="Yasawong M."/>
            <person name="Held B."/>
            <person name="Lapidus A."/>
            <person name="Nolan M."/>
            <person name="Copeland A."/>
            <person name="Lucas S."/>
            <person name="Del Rio T.G."/>
            <person name="Tice H."/>
            <person name="Cheng J.F."/>
            <person name="Chertkov O."/>
            <person name="Goodwin L."/>
            <person name="Tapia R."/>
            <person name="Han C."/>
            <person name="Liolios K."/>
            <person name="Ivanova N."/>
            <person name="Mavromatis K."/>
            <person name="Ovchinnikova G."/>
            <person name="Pati A."/>
            <person name="Chen A."/>
            <person name="Palaniappan K."/>
            <person name="Land M."/>
            <person name="Hauser L."/>
            <person name="Chang Y.J."/>
            <person name="Jeffries C.D."/>
            <person name="Pukall R."/>
            <person name="Spring S."/>
            <person name="Rohde M."/>
            <person name="Sikorski J."/>
            <person name="Goker M."/>
            <person name="Woyke T."/>
            <person name="Bristow J."/>
            <person name="Eisen J.A."/>
            <person name="Markowitz V."/>
            <person name="Hugenholtz P."/>
            <person name="Kyrpides N.C."/>
            <person name="Klenk H.P."/>
        </authorList>
    </citation>
    <scope>NUCLEOTIDE SEQUENCE [LARGE SCALE GENOMIC DNA]</scope>
    <source>
        <strain evidence="9 10">DSM 12260</strain>
    </source>
</reference>
<dbReference type="PaxDb" id="584708-Apau_0753"/>
<dbReference type="PROSITE" id="PS51918">
    <property type="entry name" value="RADICAL_SAM"/>
    <property type="match status" value="1"/>
</dbReference>
<dbReference type="PROSITE" id="PS51379">
    <property type="entry name" value="4FE4S_FER_2"/>
    <property type="match status" value="2"/>
</dbReference>
<dbReference type="PROSITE" id="PS00198">
    <property type="entry name" value="4FE4S_FER_1"/>
    <property type="match status" value="2"/>
</dbReference>
<evidence type="ECO:0000259" key="7">
    <source>
        <dbReference type="PROSITE" id="PS51379"/>
    </source>
</evidence>
<evidence type="ECO:0000256" key="4">
    <source>
        <dbReference type="ARBA" id="ARBA00022723"/>
    </source>
</evidence>
<evidence type="ECO:0000256" key="3">
    <source>
        <dbReference type="ARBA" id="ARBA00022691"/>
    </source>
</evidence>
<dbReference type="InterPro" id="IPR058240">
    <property type="entry name" value="rSAM_sf"/>
</dbReference>
<dbReference type="InterPro" id="IPR017900">
    <property type="entry name" value="4Fe4S_Fe_S_CS"/>
</dbReference>
<dbReference type="Gene3D" id="3.30.70.20">
    <property type="match status" value="1"/>
</dbReference>
<dbReference type="AlphaFoldDB" id="E3CV24"/>
<dbReference type="InterPro" id="IPR012839">
    <property type="entry name" value="Organic_radical_activase"/>
</dbReference>